<evidence type="ECO:0000256" key="2">
    <source>
        <dbReference type="ARBA" id="ARBA00023002"/>
    </source>
</evidence>
<feature type="region of interest" description="Disordered" evidence="3">
    <location>
        <begin position="1"/>
        <end position="21"/>
    </location>
</feature>
<comment type="similarity">
    <text evidence="1">Belongs to the aldehyde dehydrogenase family.</text>
</comment>
<feature type="compositionally biased region" description="Basic residues" evidence="3">
    <location>
        <begin position="1"/>
        <end position="10"/>
    </location>
</feature>
<dbReference type="EMBL" id="RJVA01000002">
    <property type="protein sequence ID" value="ROR03443.1"/>
    <property type="molecule type" value="Genomic_DNA"/>
</dbReference>
<accession>A0A3N1VKX8</accession>
<dbReference type="PROSITE" id="PS00070">
    <property type="entry name" value="ALDEHYDE_DEHYDR_CYS"/>
    <property type="match status" value="1"/>
</dbReference>
<dbReference type="GO" id="GO:0016620">
    <property type="term" value="F:oxidoreductase activity, acting on the aldehyde or oxo group of donors, NAD or NADP as acceptor"/>
    <property type="evidence" value="ECO:0007669"/>
    <property type="project" value="InterPro"/>
</dbReference>
<dbReference type="InterPro" id="IPR050740">
    <property type="entry name" value="Aldehyde_DH_Superfamily"/>
</dbReference>
<sequence length="525" mass="58161">MRSGRIRGRGPKAAGWVDGGGKAGRRNRPFLVSTRTTYAPAGVTRLLAGADGHESVNTGRSWEALTRTRVPSSDTNKTVGLQTSRRKGGPVDFAARLEKIAVLARTIEEYRERLIEYVVEDVGFSRRVAAWEIGLSVEQFRAFARTRDLLAERSPVCREDEEVALLLPYDGNTWMNTAILSIWLVGNRVRVKFSTKGSRIARLTEKMYRPVFGSEVRFDHRGGREFMEYALRHPKIPVVCIFGSDRHVLPYDRLCRLTGKKLIFEGPGNDPFIVLDGADLDRALADLMDGKYHYSGQTCVAPERVLVHESLYEEFLDSFVAATEGLHVGPPSDPEADVVPLASVLAAENIRHQLEDARRKGGRILCGGRIEGLLVYPTVVADAIEHMLGMREEIFGPVSFVAPFGFPEEALRIAKANRYGLRSTVYGDPQEAGLVGAVLRGDPYLREVPEMVFGRFGTVSVNEPCSISWRDALITKPIGGYGYSCWVWETVGSRFVLKQGPKLFSLETSLPPAGAREEARGEMGC</sequence>
<evidence type="ECO:0000313" key="6">
    <source>
        <dbReference type="Proteomes" id="UP000276223"/>
    </source>
</evidence>
<keyword evidence="2" id="KW-0560">Oxidoreductase</keyword>
<dbReference type="InterPro" id="IPR015590">
    <property type="entry name" value="Aldehyde_DH_dom"/>
</dbReference>
<organism evidence="5 6">
    <name type="scientific">Desulfosoma caldarium</name>
    <dbReference type="NCBI Taxonomy" id="610254"/>
    <lineage>
        <taxon>Bacteria</taxon>
        <taxon>Pseudomonadati</taxon>
        <taxon>Thermodesulfobacteriota</taxon>
        <taxon>Syntrophobacteria</taxon>
        <taxon>Syntrophobacterales</taxon>
        <taxon>Syntrophobacteraceae</taxon>
        <taxon>Desulfosoma</taxon>
    </lineage>
</organism>
<dbReference type="PANTHER" id="PTHR43353:SF5">
    <property type="entry name" value="SUCCINATE-SEMIALDEHYDE DEHYDROGENASE, MITOCHONDRIAL"/>
    <property type="match status" value="1"/>
</dbReference>
<dbReference type="Gene3D" id="3.40.309.10">
    <property type="entry name" value="Aldehyde Dehydrogenase, Chain A, domain 2"/>
    <property type="match status" value="1"/>
</dbReference>
<dbReference type="AlphaFoldDB" id="A0A3N1VKX8"/>
<dbReference type="SUPFAM" id="SSF53720">
    <property type="entry name" value="ALDH-like"/>
    <property type="match status" value="1"/>
</dbReference>
<proteinExistence type="inferred from homology"/>
<dbReference type="InterPro" id="IPR016162">
    <property type="entry name" value="Ald_DH_N"/>
</dbReference>
<dbReference type="Pfam" id="PF00171">
    <property type="entry name" value="Aldedh"/>
    <property type="match status" value="1"/>
</dbReference>
<dbReference type="PANTHER" id="PTHR43353">
    <property type="entry name" value="SUCCINATE-SEMIALDEHYDE DEHYDROGENASE, MITOCHONDRIAL"/>
    <property type="match status" value="1"/>
</dbReference>
<evidence type="ECO:0000256" key="3">
    <source>
        <dbReference type="SAM" id="MobiDB-lite"/>
    </source>
</evidence>
<comment type="caution">
    <text evidence="5">The sequence shown here is derived from an EMBL/GenBank/DDBJ whole genome shotgun (WGS) entry which is preliminary data.</text>
</comment>
<gene>
    <name evidence="5" type="ORF">EDC27_0109</name>
</gene>
<reference evidence="5 6" key="1">
    <citation type="submission" date="2018-11" db="EMBL/GenBank/DDBJ databases">
        <title>Genomic Encyclopedia of Type Strains, Phase IV (KMG-IV): sequencing the most valuable type-strain genomes for metagenomic binning, comparative biology and taxonomic classification.</title>
        <authorList>
            <person name="Goeker M."/>
        </authorList>
    </citation>
    <scope>NUCLEOTIDE SEQUENCE [LARGE SCALE GENOMIC DNA]</scope>
    <source>
        <strain evidence="5 6">DSM 22027</strain>
    </source>
</reference>
<name>A0A3N1VKX8_9BACT</name>
<protein>
    <submittedName>
        <fullName evidence="5">Succinate-semialdehyde dehydrogenase/glutarate-semialdehyde dehydrogenase</fullName>
    </submittedName>
</protein>
<evidence type="ECO:0000259" key="4">
    <source>
        <dbReference type="Pfam" id="PF00171"/>
    </source>
</evidence>
<keyword evidence="6" id="KW-1185">Reference proteome</keyword>
<dbReference type="InterPro" id="IPR016161">
    <property type="entry name" value="Ald_DH/histidinol_DH"/>
</dbReference>
<dbReference type="Proteomes" id="UP000276223">
    <property type="component" value="Unassembled WGS sequence"/>
</dbReference>
<dbReference type="Gene3D" id="3.40.605.10">
    <property type="entry name" value="Aldehyde Dehydrogenase, Chain A, domain 1"/>
    <property type="match status" value="1"/>
</dbReference>
<dbReference type="OrthoDB" id="9762913at2"/>
<feature type="domain" description="Aldehyde dehydrogenase" evidence="4">
    <location>
        <begin position="92"/>
        <end position="430"/>
    </location>
</feature>
<dbReference type="InterPro" id="IPR016163">
    <property type="entry name" value="Ald_DH_C"/>
</dbReference>
<evidence type="ECO:0000313" key="5">
    <source>
        <dbReference type="EMBL" id="ROR03443.1"/>
    </source>
</evidence>
<evidence type="ECO:0000256" key="1">
    <source>
        <dbReference type="ARBA" id="ARBA00009986"/>
    </source>
</evidence>
<dbReference type="InterPro" id="IPR016160">
    <property type="entry name" value="Ald_DH_CS_CYS"/>
</dbReference>